<reference evidence="3 4" key="1">
    <citation type="journal article" date="2017" name="ISME J.">
        <title>Energy and carbon metabolisms in a deep terrestrial subsurface fluid microbial community.</title>
        <authorList>
            <person name="Momper L."/>
            <person name="Jungbluth S.P."/>
            <person name="Lee M.D."/>
            <person name="Amend J.P."/>
        </authorList>
    </citation>
    <scope>NUCLEOTIDE SEQUENCE [LARGE SCALE GENOMIC DNA]</scope>
    <source>
        <strain evidence="3">SURF_26</strain>
    </source>
</reference>
<dbReference type="PANTHER" id="PTHR43156">
    <property type="entry name" value="STAGE II SPORULATION PROTEIN E-RELATED"/>
    <property type="match status" value="1"/>
</dbReference>
<dbReference type="InterPro" id="IPR002645">
    <property type="entry name" value="STAS_dom"/>
</dbReference>
<dbReference type="SMART" id="SM00065">
    <property type="entry name" value="GAF"/>
    <property type="match status" value="1"/>
</dbReference>
<dbReference type="Pfam" id="PF01740">
    <property type="entry name" value="STAS"/>
    <property type="match status" value="1"/>
</dbReference>
<dbReference type="Gene3D" id="3.30.750.24">
    <property type="entry name" value="STAS domain"/>
    <property type="match status" value="1"/>
</dbReference>
<feature type="domain" description="STAS" evidence="2">
    <location>
        <begin position="790"/>
        <end position="881"/>
    </location>
</feature>
<dbReference type="AlphaFoldDB" id="A0A3A4REB7"/>
<dbReference type="SUPFAM" id="SSF81606">
    <property type="entry name" value="PP2C-like"/>
    <property type="match status" value="1"/>
</dbReference>
<sequence>MFGINDKTYDASILAASQELHACNDFSLFYTKLRDMLRERAKCKRFSILLYNNRLKTFSLDYSNAFDDAWYAAVEHDGDDSLIQRCFSEGIPQYSVGQPEAGSVIVNGQSEAVIGCEPLIIMDQIYGILACHETDGTLDTMWMNIISKIISTALINLQLYEQTNNEASENAAKLWAIKSAGELLSHMELDSLVVKIMELVLSIVSAQVGSIMLEENDHLVTRVEWGLSDETIRSIAHSSGVPLVEYVKQQKQPFLIEHPDTDKRVNCSKLSSKMDSLIVFPLYTNDRVLGVVNIVNPLGDEKFSSRDMDLVITMTNLLSISIENAMLYKEALEQERVQEQLNIARKIQQDLMPVEAPKMNGFSVDGINLMCDETGGDYFDYFSSNPEKFMHIVVGDVSGHGIGSALVMASARAHIRAFANNIADISQAIGIINNLMILDMEKNNQFMTLFLMTLDYEMKKIHYISAGHEIGLIYRPGEDMIIELESTGLPLGLVENAKFEDRYAQLQENDILFLYTDGIKEAMNSGEEMFGLDRIKQCLKKYSKLPVDKIMAAIVNDVTAFTGNAQQQDDWTLVVLKMSKVKKERKKNDVPEEKQSCNFSTETKEYLVKFIEDEPDIDGVEVYHRVIKTDLHEKEHLLDDIIAVTQNMVAIDEESSFGLRLCLDEALTNCVLHGNKLDPSKKVTFSLYQKENTLTFVVFDEGDGFDPSRLRNIQEPAPWFNENGRGVFLMKELMDDVIYFRSGRGVLIQKNYNITSPVTEETKMIISNPNCMVEEVNGIIKVSFKNNKILNESNIERIHLDILELIDNKPEVKLIIDFKNVQYLSSSVLSKLVSIHKKAVAQDGVLCLCSLDPVILKIFEITKLTKLFTILPDIDQAMEIIQN</sequence>
<dbReference type="Gene3D" id="3.30.450.40">
    <property type="match status" value="2"/>
</dbReference>
<dbReference type="EMBL" id="QZJZ01000039">
    <property type="protein sequence ID" value="RJP59911.1"/>
    <property type="molecule type" value="Genomic_DNA"/>
</dbReference>
<evidence type="ECO:0000256" key="1">
    <source>
        <dbReference type="ARBA" id="ARBA00022801"/>
    </source>
</evidence>
<dbReference type="InterPro" id="IPR052016">
    <property type="entry name" value="Bact_Sigma-Reg"/>
</dbReference>
<protein>
    <submittedName>
        <fullName evidence="3">STAS domain-containing protein</fullName>
    </submittedName>
</protein>
<accession>A0A3A4REB7</accession>
<dbReference type="SMART" id="SM00331">
    <property type="entry name" value="PP2C_SIG"/>
    <property type="match status" value="1"/>
</dbReference>
<gene>
    <name evidence="3" type="ORF">C4541_05100</name>
</gene>
<dbReference type="GO" id="GO:0016791">
    <property type="term" value="F:phosphatase activity"/>
    <property type="evidence" value="ECO:0007669"/>
    <property type="project" value="TreeGrafter"/>
</dbReference>
<dbReference type="Pfam" id="PF13185">
    <property type="entry name" value="GAF_2"/>
    <property type="match status" value="1"/>
</dbReference>
<dbReference type="Gene3D" id="3.60.40.10">
    <property type="entry name" value="PPM-type phosphatase domain"/>
    <property type="match status" value="1"/>
</dbReference>
<comment type="caution">
    <text evidence="3">The sequence shown here is derived from an EMBL/GenBank/DDBJ whole genome shotgun (WGS) entry which is preliminary data.</text>
</comment>
<name>A0A3A4REB7_9BACT</name>
<dbReference type="CDD" id="cd16936">
    <property type="entry name" value="HATPase_RsbW-like"/>
    <property type="match status" value="1"/>
</dbReference>
<dbReference type="Pfam" id="PF07228">
    <property type="entry name" value="SpoIIE"/>
    <property type="match status" value="1"/>
</dbReference>
<dbReference type="InterPro" id="IPR003018">
    <property type="entry name" value="GAF"/>
</dbReference>
<evidence type="ECO:0000259" key="2">
    <source>
        <dbReference type="PROSITE" id="PS50801"/>
    </source>
</evidence>
<evidence type="ECO:0000313" key="4">
    <source>
        <dbReference type="Proteomes" id="UP000266426"/>
    </source>
</evidence>
<dbReference type="PANTHER" id="PTHR43156:SF2">
    <property type="entry name" value="STAGE II SPORULATION PROTEIN E"/>
    <property type="match status" value="1"/>
</dbReference>
<evidence type="ECO:0000313" key="3">
    <source>
        <dbReference type="EMBL" id="RJP59911.1"/>
    </source>
</evidence>
<dbReference type="Proteomes" id="UP000266426">
    <property type="component" value="Unassembled WGS sequence"/>
</dbReference>
<dbReference type="CDD" id="cd07043">
    <property type="entry name" value="STAS_anti-anti-sigma_factors"/>
    <property type="match status" value="1"/>
</dbReference>
<dbReference type="SUPFAM" id="SSF55781">
    <property type="entry name" value="GAF domain-like"/>
    <property type="match status" value="2"/>
</dbReference>
<proteinExistence type="predicted"/>
<dbReference type="InterPro" id="IPR001932">
    <property type="entry name" value="PPM-type_phosphatase-like_dom"/>
</dbReference>
<dbReference type="InterPro" id="IPR036513">
    <property type="entry name" value="STAS_dom_sf"/>
</dbReference>
<dbReference type="SUPFAM" id="SSF52091">
    <property type="entry name" value="SpoIIaa-like"/>
    <property type="match status" value="1"/>
</dbReference>
<organism evidence="3 4">
    <name type="scientific">Candidatus Auribacter fodinae</name>
    <dbReference type="NCBI Taxonomy" id="2093366"/>
    <lineage>
        <taxon>Bacteria</taxon>
        <taxon>Pseudomonadati</taxon>
        <taxon>Candidatus Auribacterota</taxon>
        <taxon>Candidatus Auribacteria</taxon>
        <taxon>Candidatus Auribacterales</taxon>
        <taxon>Candidatus Auribacteraceae</taxon>
        <taxon>Candidatus Auribacter</taxon>
    </lineage>
</organism>
<dbReference type="InterPro" id="IPR003594">
    <property type="entry name" value="HATPase_dom"/>
</dbReference>
<dbReference type="SUPFAM" id="SSF55874">
    <property type="entry name" value="ATPase domain of HSP90 chaperone/DNA topoisomerase II/histidine kinase"/>
    <property type="match status" value="1"/>
</dbReference>
<dbReference type="InterPro" id="IPR036457">
    <property type="entry name" value="PPM-type-like_dom_sf"/>
</dbReference>
<dbReference type="Pfam" id="PF13581">
    <property type="entry name" value="HATPase_c_2"/>
    <property type="match status" value="1"/>
</dbReference>
<dbReference type="PROSITE" id="PS50801">
    <property type="entry name" value="STAS"/>
    <property type="match status" value="1"/>
</dbReference>
<keyword evidence="1" id="KW-0378">Hydrolase</keyword>
<dbReference type="Gene3D" id="3.30.565.10">
    <property type="entry name" value="Histidine kinase-like ATPase, C-terminal domain"/>
    <property type="match status" value="1"/>
</dbReference>
<dbReference type="InterPro" id="IPR036890">
    <property type="entry name" value="HATPase_C_sf"/>
</dbReference>
<dbReference type="InterPro" id="IPR029016">
    <property type="entry name" value="GAF-like_dom_sf"/>
</dbReference>